<feature type="domain" description="ELP1 TPR" evidence="4">
    <location>
        <begin position="865"/>
        <end position="978"/>
    </location>
</feature>
<feature type="compositionally biased region" description="Basic and acidic residues" evidence="2">
    <location>
        <begin position="1121"/>
        <end position="1131"/>
    </location>
</feature>
<dbReference type="Pfam" id="PF23936">
    <property type="entry name" value="HB_ELP1"/>
    <property type="match status" value="1"/>
</dbReference>
<dbReference type="SUPFAM" id="SSF82171">
    <property type="entry name" value="DPP6 N-terminal domain-like"/>
    <property type="match status" value="1"/>
</dbReference>
<sequence length="1266" mass="146562">MEKNLRISEVDRLPLSDHRITEVDDRTPKQINHNVERICVEPANNIVYCASRDRVFQFGAEHKVWVDWCAERGNRELVIFDFLYDDGKIFALLDNGTALLIDIIPKKIEVVELVNDEVYGGSWAPDAHVLAIASKECIYFVSREFDIISQEQLNPTSAGQSELMSVGWGSKQTQFQGSSAAKRRTADVENEEETEVSATDSQRPMLSWSGDSQCVAVSFVDEQKRTRRTCLWSDEGELISRLQPFPHIEEALTYRSSQNVVVMSSLHNGIRKLVFFERNGQVLSQFALESTYVECGNVIWMSWNATCSILAMRIKSIGIAEQAQFGLVQWWSLSNGTFSLKYRLEFVDGLVECWFSKTDPHWFYYFTRNGDYIALRFEFVYNFYNMTVFTVKGNRVYMTFLDEGVSPIPDSFVELPDTVCEIDVGSEGALFCLTNRMFILYEFKERKFIHQGSFDGQHCIPYQAPLFCLHYVGRNKFTANVIYPVYRIVEITLNKDIAVSRIPFKYLFFSRDICQSSSPLCYHFITKNGLTVETNFGDWMCIENIHDDRCAEVSEESPTRRQQIFDCTYNAEHGFIASRIPFKYLFFSRDICQSSSPLCYHFITKNGLTVETNFGDWMCIENIHDDRCAEVSEESPTRRQQIFDCTYNAEHDLLVGRSASKALIANDNILANRVECYSLGDRFLVYLASGASLHSLQLFTMEIYDDVGGIGINSERYMESGAAIVGHDDEEGRVWLQMPRGNIEEVYCRTMLLCRLKRMLDGLQYGKALEEMRRHRVDLNLIVDHSPSTFLANVENLIKTVNDNELLNLFLFSLNNGDTTTGRYASSYRRADNYSNSDCFEADGKDPMEYLPVLNRLRAYKPTAYQRYQIDLYLERYNKALENIALMDEYIDEAVALIRRHHLFAKAISLYKNTAHYSRICREFATSLYKRRIYDEAVLLFRRGGDNKMAMECAESGFLWREVAELERELKLTSEERRSKYSKIARHFEIVGNNAEMADVIFVLWNPNTEVEDDYERERTRLYCLAGEWERAVRCARHHSDGIRCLHEFAMKRFHDIDQHVNVWIKQFNEYSDRLEHVRREKKTAILASTSREDGVDDAQSEISSETSSTMSGFSRASTASRREKRVERKKMTLTKGSQYEDAGLLNALKAIICEVDKEQDELKGLLRALFIVDLVDESHQLQSHFSTLITLINQRIPLIWPRFIEPHIITGPIHEMYRDEDGIVRLPVEGDNLMPPRLHLSSEMIPPCLRTNVFWKMQMWDENCS</sequence>
<feature type="domain" description="ELP1 alpha-solenoid" evidence="5">
    <location>
        <begin position="749"/>
        <end position="834"/>
    </location>
</feature>
<feature type="region of interest" description="Disordered" evidence="2">
    <location>
        <begin position="1089"/>
        <end position="1131"/>
    </location>
</feature>
<keyword evidence="1" id="KW-0963">Cytoplasm</keyword>
<feature type="compositionally biased region" description="Low complexity" evidence="2">
    <location>
        <begin position="1101"/>
        <end position="1115"/>
    </location>
</feature>
<dbReference type="AlphaFoldDB" id="A0A9J2PPV0"/>
<comment type="function">
    <text evidence="1">Component of the elongator complex which is required for multiple tRNA modifications, including mcm5U (5-methoxycarbonylmethyl uridine), mcm5s2U (5-methoxycarbonylmethyl-2-thiouridine), and ncm5U (5-carbamoylmethyl uridine). The elongator complex catalyzes formation of carboxymethyluridine in the wobble base at position 34 in tRNAs.</text>
</comment>
<evidence type="ECO:0000313" key="8">
    <source>
        <dbReference type="WBParaSite" id="ALUE_0001208501-mRNA-1"/>
    </source>
</evidence>
<evidence type="ECO:0000313" key="7">
    <source>
        <dbReference type="Proteomes" id="UP000036681"/>
    </source>
</evidence>
<dbReference type="InterPro" id="IPR006849">
    <property type="entry name" value="Elp1"/>
</dbReference>
<dbReference type="Pfam" id="PF23925">
    <property type="entry name" value="A-sol_ELP1"/>
    <property type="match status" value="1"/>
</dbReference>
<accession>A0A9J2PPV0</accession>
<evidence type="ECO:0000259" key="5">
    <source>
        <dbReference type="Pfam" id="PF23925"/>
    </source>
</evidence>
<dbReference type="GO" id="GO:0005829">
    <property type="term" value="C:cytosol"/>
    <property type="evidence" value="ECO:0007669"/>
    <property type="project" value="TreeGrafter"/>
</dbReference>
<feature type="region of interest" description="Disordered" evidence="2">
    <location>
        <begin position="174"/>
        <end position="208"/>
    </location>
</feature>
<comment type="subcellular location">
    <subcellularLocation>
        <location evidence="1">Cytoplasm</location>
    </subcellularLocation>
    <subcellularLocation>
        <location evidence="1">Nucleus</location>
    </subcellularLocation>
</comment>
<dbReference type="PANTHER" id="PTHR12747">
    <property type="entry name" value="ELONGATOR COMPLEX PROTEIN 1"/>
    <property type="match status" value="1"/>
</dbReference>
<dbReference type="GO" id="GO:0000049">
    <property type="term" value="F:tRNA binding"/>
    <property type="evidence" value="ECO:0007669"/>
    <property type="project" value="TreeGrafter"/>
</dbReference>
<keyword evidence="1" id="KW-0539">Nucleus</keyword>
<proteinExistence type="inferred from homology"/>
<keyword evidence="7" id="KW-1185">Reference proteome</keyword>
<dbReference type="InterPro" id="IPR056164">
    <property type="entry name" value="Beta-prop_ELP1_1st"/>
</dbReference>
<dbReference type="InterPro" id="IPR056167">
    <property type="entry name" value="A-sol_ELP1"/>
</dbReference>
<organism evidence="7 8">
    <name type="scientific">Ascaris lumbricoides</name>
    <name type="common">Giant roundworm</name>
    <dbReference type="NCBI Taxonomy" id="6252"/>
    <lineage>
        <taxon>Eukaryota</taxon>
        <taxon>Metazoa</taxon>
        <taxon>Ecdysozoa</taxon>
        <taxon>Nematoda</taxon>
        <taxon>Chromadorea</taxon>
        <taxon>Rhabditida</taxon>
        <taxon>Spirurina</taxon>
        <taxon>Ascaridomorpha</taxon>
        <taxon>Ascaridoidea</taxon>
        <taxon>Ascarididae</taxon>
        <taxon>Ascaris</taxon>
    </lineage>
</organism>
<dbReference type="GO" id="GO:0005634">
    <property type="term" value="C:nucleus"/>
    <property type="evidence" value="ECO:0007669"/>
    <property type="project" value="UniProtKB-SubCell"/>
</dbReference>
<dbReference type="InterPro" id="IPR056169">
    <property type="entry name" value="HB_ELP1"/>
</dbReference>
<dbReference type="GO" id="GO:0002926">
    <property type="term" value="P:tRNA wobble base 5-methoxycarbonylmethyl-2-thiouridinylation"/>
    <property type="evidence" value="ECO:0007669"/>
    <property type="project" value="TreeGrafter"/>
</dbReference>
<evidence type="ECO:0000256" key="2">
    <source>
        <dbReference type="SAM" id="MobiDB-lite"/>
    </source>
</evidence>
<dbReference type="PANTHER" id="PTHR12747:SF0">
    <property type="entry name" value="ELONGATOR COMPLEX PROTEIN 1"/>
    <property type="match status" value="1"/>
</dbReference>
<feature type="domain" description="ELP1 three-helical bundle" evidence="6">
    <location>
        <begin position="1064"/>
        <end position="1200"/>
    </location>
</feature>
<evidence type="ECO:0000256" key="1">
    <source>
        <dbReference type="PIRNR" id="PIRNR017233"/>
    </source>
</evidence>
<dbReference type="Pfam" id="PF23878">
    <property type="entry name" value="TPR_ELP1"/>
    <property type="match status" value="1"/>
</dbReference>
<dbReference type="Proteomes" id="UP000036681">
    <property type="component" value="Unplaced"/>
</dbReference>
<feature type="compositionally biased region" description="Polar residues" evidence="2">
    <location>
        <begin position="196"/>
        <end position="208"/>
    </location>
</feature>
<reference evidence="8" key="1">
    <citation type="submission" date="2023-03" db="UniProtKB">
        <authorList>
            <consortium name="WormBaseParasite"/>
        </authorList>
    </citation>
    <scope>IDENTIFICATION</scope>
</reference>
<evidence type="ECO:0000259" key="6">
    <source>
        <dbReference type="Pfam" id="PF23936"/>
    </source>
</evidence>
<name>A0A9J2PPV0_ASCLU</name>
<feature type="domain" description="ELP1 first N-terminal beta-propeller" evidence="3">
    <location>
        <begin position="33"/>
        <end position="346"/>
    </location>
</feature>
<dbReference type="WBParaSite" id="ALUE_0001208501-mRNA-1">
    <property type="protein sequence ID" value="ALUE_0001208501-mRNA-1"/>
    <property type="gene ID" value="ALUE_0001208501"/>
</dbReference>
<dbReference type="GO" id="GO:0033588">
    <property type="term" value="C:elongator holoenzyme complex"/>
    <property type="evidence" value="ECO:0007669"/>
    <property type="project" value="InterPro"/>
</dbReference>
<dbReference type="InterPro" id="IPR056166">
    <property type="entry name" value="TPR_ELP1"/>
</dbReference>
<evidence type="ECO:0000259" key="3">
    <source>
        <dbReference type="Pfam" id="PF04762"/>
    </source>
</evidence>
<evidence type="ECO:0000259" key="4">
    <source>
        <dbReference type="Pfam" id="PF23878"/>
    </source>
</evidence>
<comment type="similarity">
    <text evidence="1">Belongs to the ELP1/IKA1 family.</text>
</comment>
<dbReference type="PIRSF" id="PIRSF017233">
    <property type="entry name" value="IKAP"/>
    <property type="match status" value="1"/>
</dbReference>
<protein>
    <recommendedName>
        <fullName evidence="1">Elongator complex protein 1</fullName>
    </recommendedName>
</protein>
<dbReference type="Pfam" id="PF04762">
    <property type="entry name" value="Beta-prop_ELP1_1st"/>
    <property type="match status" value="1"/>
</dbReference>